<dbReference type="OrthoDB" id="10015202at2759"/>
<protein>
    <recommendedName>
        <fullName evidence="4">G-protein coupled receptors family 1 profile domain-containing protein</fullName>
    </recommendedName>
</protein>
<dbReference type="AlphaFoldDB" id="A0A815E5P2"/>
<evidence type="ECO:0000313" key="2">
    <source>
        <dbReference type="EMBL" id="CAF1307115.1"/>
    </source>
</evidence>
<comment type="caution">
    <text evidence="2">The sequence shown here is derived from an EMBL/GenBank/DDBJ whole genome shotgun (WGS) entry which is preliminary data.</text>
</comment>
<keyword evidence="1" id="KW-1133">Transmembrane helix</keyword>
<name>A0A815E5P2_ADIRI</name>
<dbReference type="PANTHER" id="PTHR46641">
    <property type="entry name" value="FMRFAMIDE RECEPTOR-RELATED"/>
    <property type="match status" value="1"/>
</dbReference>
<feature type="transmembrane region" description="Helical" evidence="1">
    <location>
        <begin position="262"/>
        <end position="288"/>
    </location>
</feature>
<keyword evidence="1" id="KW-0472">Membrane</keyword>
<evidence type="ECO:0000256" key="1">
    <source>
        <dbReference type="SAM" id="Phobius"/>
    </source>
</evidence>
<feature type="transmembrane region" description="Helical" evidence="1">
    <location>
        <begin position="53"/>
        <end position="75"/>
    </location>
</feature>
<dbReference type="SUPFAM" id="SSF81321">
    <property type="entry name" value="Family A G protein-coupled receptor-like"/>
    <property type="match status" value="1"/>
</dbReference>
<dbReference type="PANTHER" id="PTHR46641:SF25">
    <property type="entry name" value="CNMAMIDE RECEPTOR-RELATED"/>
    <property type="match status" value="1"/>
</dbReference>
<proteinExistence type="predicted"/>
<reference evidence="2" key="1">
    <citation type="submission" date="2021-02" db="EMBL/GenBank/DDBJ databases">
        <authorList>
            <person name="Nowell W R."/>
        </authorList>
    </citation>
    <scope>NUCLEOTIDE SEQUENCE</scope>
</reference>
<sequence length="305" mass="35178">MSNSSDLVSTMNYVTMQINRHGPTVLLLFGTFSNVLNICILRERSLKKIPCTIYLCWSSLSATVFIWSGLLTRVLQGYNINWPNENQLLCKTRLYLLNISWSSAIWILVGANIDRFLCSHQSVAYRRLIYTEVLHCVEARVPNVPVSCYGRDLPCRIVNDWVYLGVDIVFPSVVITIFGILTIRNTRSRIIHPTINSFPHAVRTTQQSILARKSGRNLTRMLFIQVSCVLVLDLPFGLYRSYASVTVDVSKSQYRVTIENLIYSLIVLLVHFTHSTSFYIYTLTGTLYRATFNRLKRRYFNFNFD</sequence>
<feature type="transmembrane region" description="Helical" evidence="1">
    <location>
        <begin position="161"/>
        <end position="183"/>
    </location>
</feature>
<feature type="transmembrane region" description="Helical" evidence="1">
    <location>
        <begin position="20"/>
        <end position="41"/>
    </location>
</feature>
<keyword evidence="1" id="KW-0812">Transmembrane</keyword>
<evidence type="ECO:0008006" key="4">
    <source>
        <dbReference type="Google" id="ProtNLM"/>
    </source>
</evidence>
<dbReference type="EMBL" id="CAJNOJ010000221">
    <property type="protein sequence ID" value="CAF1307115.1"/>
    <property type="molecule type" value="Genomic_DNA"/>
</dbReference>
<feature type="transmembrane region" description="Helical" evidence="1">
    <location>
        <begin position="222"/>
        <end position="242"/>
    </location>
</feature>
<dbReference type="InterPro" id="IPR052954">
    <property type="entry name" value="GPCR-Ligand_Int"/>
</dbReference>
<dbReference type="Proteomes" id="UP000663852">
    <property type="component" value="Unassembled WGS sequence"/>
</dbReference>
<dbReference type="Gene3D" id="1.20.1070.10">
    <property type="entry name" value="Rhodopsin 7-helix transmembrane proteins"/>
    <property type="match status" value="2"/>
</dbReference>
<organism evidence="2 3">
    <name type="scientific">Adineta ricciae</name>
    <name type="common">Rotifer</name>
    <dbReference type="NCBI Taxonomy" id="249248"/>
    <lineage>
        <taxon>Eukaryota</taxon>
        <taxon>Metazoa</taxon>
        <taxon>Spiralia</taxon>
        <taxon>Gnathifera</taxon>
        <taxon>Rotifera</taxon>
        <taxon>Eurotatoria</taxon>
        <taxon>Bdelloidea</taxon>
        <taxon>Adinetida</taxon>
        <taxon>Adinetidae</taxon>
        <taxon>Adineta</taxon>
    </lineage>
</organism>
<gene>
    <name evidence="2" type="ORF">EDS130_LOCUS30931</name>
</gene>
<evidence type="ECO:0000313" key="3">
    <source>
        <dbReference type="Proteomes" id="UP000663852"/>
    </source>
</evidence>
<accession>A0A815E5P2</accession>